<dbReference type="EMBL" id="MU167228">
    <property type="protein sequence ID" value="KAG0149331.1"/>
    <property type="molecule type" value="Genomic_DNA"/>
</dbReference>
<organism evidence="2 3">
    <name type="scientific">Cronartium quercuum f. sp. fusiforme G11</name>
    <dbReference type="NCBI Taxonomy" id="708437"/>
    <lineage>
        <taxon>Eukaryota</taxon>
        <taxon>Fungi</taxon>
        <taxon>Dikarya</taxon>
        <taxon>Basidiomycota</taxon>
        <taxon>Pucciniomycotina</taxon>
        <taxon>Pucciniomycetes</taxon>
        <taxon>Pucciniales</taxon>
        <taxon>Coleosporiaceae</taxon>
        <taxon>Cronartium</taxon>
    </lineage>
</organism>
<protein>
    <submittedName>
        <fullName evidence="2">Uncharacterized protein</fullName>
    </submittedName>
</protein>
<dbReference type="AlphaFoldDB" id="A0A9P6TEB2"/>
<name>A0A9P6TEB2_9BASI</name>
<accession>A0A9P6TEB2</accession>
<feature type="region of interest" description="Disordered" evidence="1">
    <location>
        <begin position="528"/>
        <end position="548"/>
    </location>
</feature>
<dbReference type="OrthoDB" id="2505419at2759"/>
<keyword evidence="3" id="KW-1185">Reference proteome</keyword>
<sequence length="578" mass="66978">MYARTAMIATHLNYTMFIDDSEWKYGPLKTFFRVQPKPCVIPDDWLNTSSKIFGEESWSESNHVINDRHPLRWVHSHPSINRIFAHFTFLKRVDEYLIKEFIPQISIELFAVWDLIKARDQMPAHPPEQILHHSTMEDVFRRQADELMKLWKPTESLLKEVDTMQVIVDRSIKRDSLKVTDSILRRLSAKWGVKPNTIGIGVCYSHLSEDIADSEQARQKVRSAQRYFQTLESIEKSWNSSFRLCPGSHIRSRKSRLSRANMTQLTWQLSQILLMIQLKLCQCIPDSTSHTREHGRRVELRSMNPFYGYALDHVGIHHHHITKEPPITYNNPLEYTIHFHLCSVRFFHPITNHSVFLLNTMTLSGSPQARPRIQTRFHHGIQPRPLHPNRLAAPPRAGLRGYCIDRVGAKDGYDLSPSAEEFDPCPFGLKEWQPRVRDGPENLIRPLISATPSHEADVGEISLVTWDSKTSSNTRNGKRSRNDEDSSDVNRSVSFSYVKTSPISRKRARRTKSYSNLAAMPERDIADCRSGDNQVSTGHHPSDNKAQKTIRSFEMSLKKRRKTVDRPTDIYIHRPIER</sequence>
<evidence type="ECO:0000256" key="1">
    <source>
        <dbReference type="SAM" id="MobiDB-lite"/>
    </source>
</evidence>
<evidence type="ECO:0000313" key="3">
    <source>
        <dbReference type="Proteomes" id="UP000886653"/>
    </source>
</evidence>
<gene>
    <name evidence="2" type="ORF">CROQUDRAFT_59310</name>
</gene>
<dbReference type="Proteomes" id="UP000886653">
    <property type="component" value="Unassembled WGS sequence"/>
</dbReference>
<evidence type="ECO:0000313" key="2">
    <source>
        <dbReference type="EMBL" id="KAG0149331.1"/>
    </source>
</evidence>
<reference evidence="2" key="1">
    <citation type="submission" date="2013-11" db="EMBL/GenBank/DDBJ databases">
        <title>Genome sequence of the fusiform rust pathogen reveals effectors for host alternation and coevolution with pine.</title>
        <authorList>
            <consortium name="DOE Joint Genome Institute"/>
            <person name="Smith K."/>
            <person name="Pendleton A."/>
            <person name="Kubisiak T."/>
            <person name="Anderson C."/>
            <person name="Salamov A."/>
            <person name="Aerts A."/>
            <person name="Riley R."/>
            <person name="Clum A."/>
            <person name="Lindquist E."/>
            <person name="Ence D."/>
            <person name="Campbell M."/>
            <person name="Kronenberg Z."/>
            <person name="Feau N."/>
            <person name="Dhillon B."/>
            <person name="Hamelin R."/>
            <person name="Burleigh J."/>
            <person name="Smith J."/>
            <person name="Yandell M."/>
            <person name="Nelson C."/>
            <person name="Grigoriev I."/>
            <person name="Davis J."/>
        </authorList>
    </citation>
    <scope>NUCLEOTIDE SEQUENCE</scope>
    <source>
        <strain evidence="2">G11</strain>
    </source>
</reference>
<comment type="caution">
    <text evidence="2">The sequence shown here is derived from an EMBL/GenBank/DDBJ whole genome shotgun (WGS) entry which is preliminary data.</text>
</comment>
<proteinExistence type="predicted"/>
<feature type="region of interest" description="Disordered" evidence="1">
    <location>
        <begin position="469"/>
        <end position="490"/>
    </location>
</feature>